<protein>
    <submittedName>
        <fullName evidence="1">Uncharacterized protein</fullName>
    </submittedName>
</protein>
<accession>A0A6C0JCY2</accession>
<reference evidence="1" key="1">
    <citation type="journal article" date="2020" name="Nature">
        <title>Giant virus diversity and host interactions through global metagenomics.</title>
        <authorList>
            <person name="Schulz F."/>
            <person name="Roux S."/>
            <person name="Paez-Espino D."/>
            <person name="Jungbluth S."/>
            <person name="Walsh D.A."/>
            <person name="Denef V.J."/>
            <person name="McMahon K.D."/>
            <person name="Konstantinidis K.T."/>
            <person name="Eloe-Fadrosh E.A."/>
            <person name="Kyrpides N.C."/>
            <person name="Woyke T."/>
        </authorList>
    </citation>
    <scope>NUCLEOTIDE SEQUENCE</scope>
    <source>
        <strain evidence="1">GVMAG-M-3300026093-6</strain>
    </source>
</reference>
<dbReference type="EMBL" id="MN740373">
    <property type="protein sequence ID" value="QHU03253.1"/>
    <property type="molecule type" value="Genomic_DNA"/>
</dbReference>
<evidence type="ECO:0000313" key="1">
    <source>
        <dbReference type="EMBL" id="QHU03253.1"/>
    </source>
</evidence>
<name>A0A6C0JCY2_9ZZZZ</name>
<sequence length="192" mass="22539">MKKDLIQMMIYNFHTLKFDLNFLFQKFNIEMTNSTYDFFVLLELFISNLKSIGIFECQTVYIDNININIHLKTTDKSTKCIALVTDPQTNVVHRCSRTKKFGDLCGLHNNRKNTFKTINNDNSNNTVRKFSIKLTKKTKSTDICENNNMIPFSWDNTDYIIETCSGNVYYDNLLEYKFLDNISNLNIPIDVY</sequence>
<organism evidence="1">
    <name type="scientific">viral metagenome</name>
    <dbReference type="NCBI Taxonomy" id="1070528"/>
    <lineage>
        <taxon>unclassified sequences</taxon>
        <taxon>metagenomes</taxon>
        <taxon>organismal metagenomes</taxon>
    </lineage>
</organism>
<proteinExistence type="predicted"/>
<dbReference type="AlphaFoldDB" id="A0A6C0JCY2"/>